<dbReference type="InterPro" id="IPR010982">
    <property type="entry name" value="Lambda_DNA-bd_dom_sf"/>
</dbReference>
<protein>
    <submittedName>
        <fullName evidence="3">Cro/C1-type HTH DNA-binding domain-containing protein</fullName>
    </submittedName>
</protein>
<sequence length="97" mass="11220">MKEKNLYQALSEEFENDIEYKIEYKILEITEQICSVMKERQITRAELSRKLGTSKTAVTKMLDGSTNFTLKRLIKIADALEKELDIHLTRDPGEGLI</sequence>
<dbReference type="OrthoDB" id="6402441at2"/>
<evidence type="ECO:0000259" key="1">
    <source>
        <dbReference type="PROSITE" id="PS50943"/>
    </source>
</evidence>
<dbReference type="PROSITE" id="PS50943">
    <property type="entry name" value="HTH_CROC1"/>
    <property type="match status" value="1"/>
</dbReference>
<dbReference type="SMART" id="SM00530">
    <property type="entry name" value="HTH_XRE"/>
    <property type="match status" value="1"/>
</dbReference>
<dbReference type="GO" id="GO:0003677">
    <property type="term" value="F:DNA binding"/>
    <property type="evidence" value="ECO:0007669"/>
    <property type="project" value="UniProtKB-KW"/>
</dbReference>
<keyword evidence="3" id="KW-0238">DNA-binding</keyword>
<dbReference type="RefSeq" id="WP_006966239.1">
    <property type="nucleotide sequence ID" value="NZ_APJX01000005.1"/>
</dbReference>
<evidence type="ECO:0000313" key="4">
    <source>
        <dbReference type="Proteomes" id="UP000014216"/>
    </source>
</evidence>
<proteinExistence type="predicted"/>
<evidence type="ECO:0000313" key="2">
    <source>
        <dbReference type="EMBL" id="EMS79138.1"/>
    </source>
</evidence>
<dbReference type="Proteomes" id="UP000014216">
    <property type="component" value="Unassembled WGS sequence"/>
</dbReference>
<dbReference type="EMBL" id="APJX01000005">
    <property type="protein sequence ID" value="EMS79138.1"/>
    <property type="molecule type" value="Genomic_DNA"/>
</dbReference>
<dbReference type="InterPro" id="IPR001387">
    <property type="entry name" value="Cro/C1-type_HTH"/>
</dbReference>
<evidence type="ECO:0000313" key="3">
    <source>
        <dbReference type="EMBL" id="EMS79151.1"/>
    </source>
</evidence>
<name>S0G536_9BACT</name>
<dbReference type="Gene3D" id="1.10.260.40">
    <property type="entry name" value="lambda repressor-like DNA-binding domains"/>
    <property type="match status" value="1"/>
</dbReference>
<dbReference type="SUPFAM" id="SSF47413">
    <property type="entry name" value="lambda repressor-like DNA-binding domains"/>
    <property type="match status" value="1"/>
</dbReference>
<dbReference type="EMBL" id="APJX01000005">
    <property type="protein sequence ID" value="EMS79151.1"/>
    <property type="molecule type" value="Genomic_DNA"/>
</dbReference>
<dbReference type="Pfam" id="PF01381">
    <property type="entry name" value="HTH_3"/>
    <property type="match status" value="1"/>
</dbReference>
<dbReference type="CDD" id="cd00093">
    <property type="entry name" value="HTH_XRE"/>
    <property type="match status" value="1"/>
</dbReference>
<organism evidence="3 4">
    <name type="scientific">Desulfotignum phosphitoxidans DSM 13687</name>
    <dbReference type="NCBI Taxonomy" id="1286635"/>
    <lineage>
        <taxon>Bacteria</taxon>
        <taxon>Pseudomonadati</taxon>
        <taxon>Thermodesulfobacteriota</taxon>
        <taxon>Desulfobacteria</taxon>
        <taxon>Desulfobacterales</taxon>
        <taxon>Desulfobacteraceae</taxon>
        <taxon>Desulfotignum</taxon>
    </lineage>
</organism>
<accession>S0G536</accession>
<reference evidence="3 4" key="1">
    <citation type="journal article" date="2013" name="Genome Announc.">
        <title>Draft Genome Sequence of Desulfotignum phosphitoxidans DSM 13687 Strain FiPS-3.</title>
        <authorList>
            <person name="Poehlein A."/>
            <person name="Daniel R."/>
            <person name="Simeonova D.D."/>
        </authorList>
    </citation>
    <scope>NUCLEOTIDE SEQUENCE [LARGE SCALE GENOMIC DNA]</scope>
    <source>
        <strain evidence="3 4">DSM 13687</strain>
    </source>
</reference>
<dbReference type="AlphaFoldDB" id="S0G536"/>
<feature type="domain" description="HTH cro/C1-type" evidence="1">
    <location>
        <begin position="38"/>
        <end position="87"/>
    </location>
</feature>
<keyword evidence="4" id="KW-1185">Reference proteome</keyword>
<comment type="caution">
    <text evidence="3">The sequence shown here is derived from an EMBL/GenBank/DDBJ whole genome shotgun (WGS) entry which is preliminary data.</text>
</comment>
<gene>
    <name evidence="2" type="ORF">Dpo_5c00610</name>
    <name evidence="3" type="ORF">Dpo_5c00740</name>
</gene>